<dbReference type="InterPro" id="IPR051853">
    <property type="entry name" value="SH2-Ras-GEF_adapter"/>
</dbReference>
<dbReference type="GO" id="GO:0007264">
    <property type="term" value="P:small GTPase-mediated signal transduction"/>
    <property type="evidence" value="ECO:0007669"/>
    <property type="project" value="InterPro"/>
</dbReference>
<evidence type="ECO:0000313" key="1">
    <source>
        <dbReference type="EMBL" id="CAH2215607.1"/>
    </source>
</evidence>
<sequence>GEGGGLLQTDETFPSSLMSSLEFDFNATAAHLEAARHFPQQIDMFKRNARTVVQEMSSLGPMLDPILLELFRTEFHISFLWGERGVLTSPNQRFARLTDILSAMATKLANQPPDSDDAV</sequence>
<proteinExistence type="predicted"/>
<dbReference type="GO" id="GO:0005085">
    <property type="term" value="F:guanyl-nucleotide exchange factor activity"/>
    <property type="evidence" value="ECO:0007669"/>
    <property type="project" value="InterPro"/>
</dbReference>
<dbReference type="PANTHER" id="PTHR14247:SF8">
    <property type="entry name" value="RAS-GEF DOMAIN-CONTAINING PROTEIN"/>
    <property type="match status" value="1"/>
</dbReference>
<keyword evidence="2" id="KW-1185">Reference proteome</keyword>
<protein>
    <submittedName>
        <fullName evidence="1">Jg22732 protein</fullName>
    </submittedName>
</protein>
<accession>A0A8S4QKQ0</accession>
<feature type="non-terminal residue" evidence="1">
    <location>
        <position position="1"/>
    </location>
</feature>
<evidence type="ECO:0000313" key="2">
    <source>
        <dbReference type="Proteomes" id="UP000838756"/>
    </source>
</evidence>
<gene>
    <name evidence="1" type="primary">jg22732</name>
    <name evidence="1" type="ORF">PAEG_LOCUS3736</name>
</gene>
<organism evidence="1 2">
    <name type="scientific">Pararge aegeria aegeria</name>
    <dbReference type="NCBI Taxonomy" id="348720"/>
    <lineage>
        <taxon>Eukaryota</taxon>
        <taxon>Metazoa</taxon>
        <taxon>Ecdysozoa</taxon>
        <taxon>Arthropoda</taxon>
        <taxon>Hexapoda</taxon>
        <taxon>Insecta</taxon>
        <taxon>Pterygota</taxon>
        <taxon>Neoptera</taxon>
        <taxon>Endopterygota</taxon>
        <taxon>Lepidoptera</taxon>
        <taxon>Glossata</taxon>
        <taxon>Ditrysia</taxon>
        <taxon>Papilionoidea</taxon>
        <taxon>Nymphalidae</taxon>
        <taxon>Satyrinae</taxon>
        <taxon>Satyrini</taxon>
        <taxon>Parargina</taxon>
        <taxon>Pararge</taxon>
    </lineage>
</organism>
<comment type="caution">
    <text evidence="1">The sequence shown here is derived from an EMBL/GenBank/DDBJ whole genome shotgun (WGS) entry which is preliminary data.</text>
</comment>
<dbReference type="PANTHER" id="PTHR14247">
    <property type="entry name" value="BREAST CANCER ANTI-ESTROGEN RESISTANCE PROTEIN 3 HOMOLOG-LIKE PROTEIN"/>
    <property type="match status" value="1"/>
</dbReference>
<reference evidence="1" key="1">
    <citation type="submission" date="2022-03" db="EMBL/GenBank/DDBJ databases">
        <authorList>
            <person name="Lindestad O."/>
        </authorList>
    </citation>
    <scope>NUCLEOTIDE SEQUENCE</scope>
</reference>
<dbReference type="AlphaFoldDB" id="A0A8S4QKQ0"/>
<dbReference type="Proteomes" id="UP000838756">
    <property type="component" value="Unassembled WGS sequence"/>
</dbReference>
<dbReference type="OrthoDB" id="2412973at2759"/>
<dbReference type="EMBL" id="CAKXAJ010012205">
    <property type="protein sequence ID" value="CAH2215607.1"/>
    <property type="molecule type" value="Genomic_DNA"/>
</dbReference>
<dbReference type="Gene3D" id="1.10.840.10">
    <property type="entry name" value="Ras guanine-nucleotide exchange factors catalytic domain"/>
    <property type="match status" value="1"/>
</dbReference>
<dbReference type="InterPro" id="IPR036964">
    <property type="entry name" value="RASGEF_cat_dom_sf"/>
</dbReference>
<name>A0A8S4QKQ0_9NEOP</name>